<proteinExistence type="predicted"/>
<dbReference type="AlphaFoldDB" id="A0A9P9JU69"/>
<reference evidence="2" key="1">
    <citation type="journal article" date="2021" name="Nat. Commun.">
        <title>Genetic determinants of endophytism in the Arabidopsis root mycobiome.</title>
        <authorList>
            <person name="Mesny F."/>
            <person name="Miyauchi S."/>
            <person name="Thiergart T."/>
            <person name="Pickel B."/>
            <person name="Atanasova L."/>
            <person name="Karlsson M."/>
            <person name="Huettel B."/>
            <person name="Barry K.W."/>
            <person name="Haridas S."/>
            <person name="Chen C."/>
            <person name="Bauer D."/>
            <person name="Andreopoulos W."/>
            <person name="Pangilinan J."/>
            <person name="LaButti K."/>
            <person name="Riley R."/>
            <person name="Lipzen A."/>
            <person name="Clum A."/>
            <person name="Drula E."/>
            <person name="Henrissat B."/>
            <person name="Kohler A."/>
            <person name="Grigoriev I.V."/>
            <person name="Martin F.M."/>
            <person name="Hacquard S."/>
        </authorList>
    </citation>
    <scope>NUCLEOTIDE SEQUENCE</scope>
    <source>
        <strain evidence="2">FSSC 5 MPI-SDFR-AT-0091</strain>
    </source>
</reference>
<feature type="compositionally biased region" description="Polar residues" evidence="1">
    <location>
        <begin position="41"/>
        <end position="50"/>
    </location>
</feature>
<gene>
    <name evidence="2" type="ORF">B0J15DRAFT_518506</name>
</gene>
<accession>A0A9P9JU69</accession>
<comment type="caution">
    <text evidence="2">The sequence shown here is derived from an EMBL/GenBank/DDBJ whole genome shotgun (WGS) entry which is preliminary data.</text>
</comment>
<evidence type="ECO:0000313" key="3">
    <source>
        <dbReference type="Proteomes" id="UP000736672"/>
    </source>
</evidence>
<keyword evidence="3" id="KW-1185">Reference proteome</keyword>
<dbReference type="Proteomes" id="UP000736672">
    <property type="component" value="Unassembled WGS sequence"/>
</dbReference>
<organism evidence="2 3">
    <name type="scientific">Fusarium solani</name>
    <name type="common">Filamentous fungus</name>
    <dbReference type="NCBI Taxonomy" id="169388"/>
    <lineage>
        <taxon>Eukaryota</taxon>
        <taxon>Fungi</taxon>
        <taxon>Dikarya</taxon>
        <taxon>Ascomycota</taxon>
        <taxon>Pezizomycotina</taxon>
        <taxon>Sordariomycetes</taxon>
        <taxon>Hypocreomycetidae</taxon>
        <taxon>Hypocreales</taxon>
        <taxon>Nectriaceae</taxon>
        <taxon>Fusarium</taxon>
        <taxon>Fusarium solani species complex</taxon>
    </lineage>
</organism>
<feature type="region of interest" description="Disordered" evidence="1">
    <location>
        <begin position="36"/>
        <end position="69"/>
    </location>
</feature>
<feature type="region of interest" description="Disordered" evidence="1">
    <location>
        <begin position="101"/>
        <end position="124"/>
    </location>
</feature>
<protein>
    <submittedName>
        <fullName evidence="2">Uncharacterized protein</fullName>
    </submittedName>
</protein>
<name>A0A9P9JU69_FUSSL</name>
<dbReference type="OrthoDB" id="4969937at2759"/>
<dbReference type="EMBL" id="JAGTJS010000055">
    <property type="protein sequence ID" value="KAH7222695.1"/>
    <property type="molecule type" value="Genomic_DNA"/>
</dbReference>
<evidence type="ECO:0000313" key="2">
    <source>
        <dbReference type="EMBL" id="KAH7222695.1"/>
    </source>
</evidence>
<sequence length="429" mass="47540">MRRHICNLHRGSNDGSLINHCVIEDKVASSTTCPTPIETLDSASPSSTPCAPQKPVPLRREKRRPRIHRSDRGSLYDILHENEGTPLFLLDVRWQELSPCDTPRQVSSSSAASSSGHLNRPPTATSIMDELTHIQEAPPDSERALVTGAIGSVFETFWPNTFSQPSCSVGLSLHVGTSTFLDVVTAELMWNLTSDAISSQSSPISSRTRPRMICYIDMVQLASSRNHCFHVRSGPPGTVNEPVARLHQVKARKLVPASSKRDPYLAGVFLAMAQSHFYPHLSSRDMQKRRLDQRERLPSSSLKDVKLQILIHDTATSAQFLRKFHDPFKALPDDSGATMSGFKIEYTSVPLWPFLGLRERLGKAFGQDVVGVFNADEMETWTRAPEESRNVTGKRKVAKSSLGEEPADEPAHVAKRQRWSGKDSADVAT</sequence>
<feature type="region of interest" description="Disordered" evidence="1">
    <location>
        <begin position="384"/>
        <end position="429"/>
    </location>
</feature>
<evidence type="ECO:0000256" key="1">
    <source>
        <dbReference type="SAM" id="MobiDB-lite"/>
    </source>
</evidence>
<feature type="compositionally biased region" description="Basic and acidic residues" evidence="1">
    <location>
        <begin position="420"/>
        <end position="429"/>
    </location>
</feature>